<comment type="caution">
    <text evidence="1">The sequence shown here is derived from an EMBL/GenBank/DDBJ whole genome shotgun (WGS) entry which is preliminary data.</text>
</comment>
<keyword evidence="2" id="KW-1185">Reference proteome</keyword>
<dbReference type="EMBL" id="JABWUV010000028">
    <property type="protein sequence ID" value="KAF6274938.1"/>
    <property type="molecule type" value="Genomic_DNA"/>
</dbReference>
<evidence type="ECO:0000313" key="1">
    <source>
        <dbReference type="EMBL" id="KAF6274938.1"/>
    </source>
</evidence>
<proteinExistence type="predicted"/>
<organism evidence="1 2">
    <name type="scientific">Myotis myotis</name>
    <name type="common">Greater mouse-eared bat</name>
    <name type="synonym">Vespertilio myotis</name>
    <dbReference type="NCBI Taxonomy" id="51298"/>
    <lineage>
        <taxon>Eukaryota</taxon>
        <taxon>Metazoa</taxon>
        <taxon>Chordata</taxon>
        <taxon>Craniata</taxon>
        <taxon>Vertebrata</taxon>
        <taxon>Euteleostomi</taxon>
        <taxon>Mammalia</taxon>
        <taxon>Eutheria</taxon>
        <taxon>Laurasiatheria</taxon>
        <taxon>Chiroptera</taxon>
        <taxon>Yangochiroptera</taxon>
        <taxon>Vespertilionidae</taxon>
        <taxon>Myotis</taxon>
    </lineage>
</organism>
<sequence>MRAEANSRWNGPLRTELTPKWRRPVEDGRSQRRVRDCVRSYCPEGFFPPGPESAFVGRSLTSRVLWRQRHSAKLVPANRGGEAEAARPPGKVTILPRGRVRFLQAASGTIPRLGNSVTSDVLCGGYWGRGQRCLSGGVVRLKVGGLPGFSVQRSGLQRESSGAPPP</sequence>
<evidence type="ECO:0000313" key="2">
    <source>
        <dbReference type="Proteomes" id="UP000527355"/>
    </source>
</evidence>
<protein>
    <submittedName>
        <fullName evidence="1">Uncharacterized protein</fullName>
    </submittedName>
</protein>
<dbReference type="Proteomes" id="UP000527355">
    <property type="component" value="Unassembled WGS sequence"/>
</dbReference>
<reference evidence="1 2" key="1">
    <citation type="journal article" date="2020" name="Nature">
        <title>Six reference-quality genomes reveal evolution of bat adaptations.</title>
        <authorList>
            <person name="Jebb D."/>
            <person name="Huang Z."/>
            <person name="Pippel M."/>
            <person name="Hughes G.M."/>
            <person name="Lavrichenko K."/>
            <person name="Devanna P."/>
            <person name="Winkler S."/>
            <person name="Jermiin L.S."/>
            <person name="Skirmuntt E.C."/>
            <person name="Katzourakis A."/>
            <person name="Burkitt-Gray L."/>
            <person name="Ray D.A."/>
            <person name="Sullivan K.A.M."/>
            <person name="Roscito J.G."/>
            <person name="Kirilenko B.M."/>
            <person name="Davalos L.M."/>
            <person name="Corthals A.P."/>
            <person name="Power M.L."/>
            <person name="Jones G."/>
            <person name="Ransome R.D."/>
            <person name="Dechmann D.K.N."/>
            <person name="Locatelli A.G."/>
            <person name="Puechmaille S.J."/>
            <person name="Fedrigo O."/>
            <person name="Jarvis E.D."/>
            <person name="Hiller M."/>
            <person name="Vernes S.C."/>
            <person name="Myers E.W."/>
            <person name="Teeling E.C."/>
        </authorList>
    </citation>
    <scope>NUCLEOTIDE SEQUENCE [LARGE SCALE GENOMIC DNA]</scope>
    <source>
        <strain evidence="1">MMyoMyo1</strain>
        <tissue evidence="1">Flight muscle</tissue>
    </source>
</reference>
<accession>A0A7J7RFN2</accession>
<dbReference type="AlphaFoldDB" id="A0A7J7RFN2"/>
<name>A0A7J7RFN2_MYOMY</name>
<gene>
    <name evidence="1" type="ORF">mMyoMyo1_010349</name>
</gene>